<dbReference type="OMA" id="TANLYAF"/>
<evidence type="ECO:0000259" key="2">
    <source>
        <dbReference type="Pfam" id="PF06985"/>
    </source>
</evidence>
<organism evidence="3 4">
    <name type="scientific">Trichoderma harzianum</name>
    <name type="common">Hypocrea lixii</name>
    <dbReference type="NCBI Taxonomy" id="5544"/>
    <lineage>
        <taxon>Eukaryota</taxon>
        <taxon>Fungi</taxon>
        <taxon>Dikarya</taxon>
        <taxon>Ascomycota</taxon>
        <taxon>Pezizomycotina</taxon>
        <taxon>Sordariomycetes</taxon>
        <taxon>Hypocreomycetidae</taxon>
        <taxon>Hypocreales</taxon>
        <taxon>Hypocreaceae</taxon>
        <taxon>Trichoderma</taxon>
    </lineage>
</organism>
<accession>A0A0F9ZIF9</accession>
<comment type="caution">
    <text evidence="3">The sequence shown here is derived from an EMBL/GenBank/DDBJ whole genome shotgun (WGS) entry which is preliminary data.</text>
</comment>
<feature type="region of interest" description="Disordered" evidence="1">
    <location>
        <begin position="100"/>
        <end position="131"/>
    </location>
</feature>
<dbReference type="Proteomes" id="UP000034112">
    <property type="component" value="Unassembled WGS sequence"/>
</dbReference>
<proteinExistence type="predicted"/>
<dbReference type="PANTHER" id="PTHR24148">
    <property type="entry name" value="ANKYRIN REPEAT DOMAIN-CONTAINING PROTEIN 39 HOMOLOG-RELATED"/>
    <property type="match status" value="1"/>
</dbReference>
<reference evidence="4" key="1">
    <citation type="journal article" date="2015" name="Genome Announc.">
        <title>Draft whole-genome sequence of the biocontrol agent Trichoderma harzianum T6776.</title>
        <authorList>
            <person name="Baroncelli R."/>
            <person name="Piaggeschi G."/>
            <person name="Fiorini L."/>
            <person name="Bertolini E."/>
            <person name="Zapparata A."/>
            <person name="Pe M.E."/>
            <person name="Sarrocco S."/>
            <person name="Vannacci G."/>
        </authorList>
    </citation>
    <scope>NUCLEOTIDE SEQUENCE [LARGE SCALE GENOMIC DNA]</scope>
    <source>
        <strain evidence="4">T6776</strain>
    </source>
</reference>
<gene>
    <name evidence="3" type="ORF">THAR02_07855</name>
</gene>
<protein>
    <recommendedName>
        <fullName evidence="2">Heterokaryon incompatibility domain-containing protein</fullName>
    </recommendedName>
</protein>
<evidence type="ECO:0000313" key="3">
    <source>
        <dbReference type="EMBL" id="KKP00042.1"/>
    </source>
</evidence>
<sequence>MSARHPNSIGNSELLYQQLPLDELQIRLLRLEPKAGSTKIQASLIKRNLLDIKRGGPFFEALSYTWGPPTVTKDIVINGIAFPVTANLYAFLENHQEAKRPIGEKPPDPNDEPDLRSSQSTDIWLGEPSSDSDRAMDWINHLGSASPYDKMPNIPNNAWQAMQSLLERPWWKRIWIVQELTAGAMGLKLEKASIICGNVRVLWMTVVIAAARLKAYQDDKRQAFPTITEILELDSLRDSAGYYFTKEPTSKSLRDKIYAIWNMFSRVPSKRLPTRYDQSVEDVYVDFAAELLSGETGLEVLRHCLNGSPDIPFWAPDWSVPPDALSLPFRNIQRYFDVPWWAEPIFEKLRARFGAGETRETPAGFHVNPLVITANGSACPDHVKEQVEAMLSRNDFILAIGDETRNMPETPDAIQQGELITERQMKKWLLQELRHSTAKPLYATATSVNANFKINRDEKSLQIKGVLWDEFEVCHDSFVEDIDQNVADATHFMVAVGCCKHLAVSNKSAANKYPTAAELLEAFWSTLFVGQAIPDEDNETKDHPRYEDWLLEIPKSWVPGQPPITAKTTGLISLAEMNELREQVFPPHNDEYVALFGQLASTWHQQPYDLYHRPFDLLNVIPDPHWESRRHKDELAKHQAKNRRSRGIISYPEAIEDRSDQDFLRRAYDEVDETLKQEVSLVPQNTLPAGIEKYALG</sequence>
<dbReference type="Pfam" id="PF06985">
    <property type="entry name" value="HET"/>
    <property type="match status" value="1"/>
</dbReference>
<dbReference type="InterPro" id="IPR052895">
    <property type="entry name" value="HetReg/Transcr_Mod"/>
</dbReference>
<dbReference type="EMBL" id="JOKZ01000280">
    <property type="protein sequence ID" value="KKP00042.1"/>
    <property type="molecule type" value="Genomic_DNA"/>
</dbReference>
<evidence type="ECO:0000313" key="4">
    <source>
        <dbReference type="Proteomes" id="UP000034112"/>
    </source>
</evidence>
<feature type="domain" description="Heterokaryon incompatibility" evidence="2">
    <location>
        <begin position="117"/>
        <end position="179"/>
    </location>
</feature>
<evidence type="ECO:0000256" key="1">
    <source>
        <dbReference type="SAM" id="MobiDB-lite"/>
    </source>
</evidence>
<dbReference type="InterPro" id="IPR010730">
    <property type="entry name" value="HET"/>
</dbReference>
<name>A0A0F9ZIF9_TRIHA</name>
<dbReference type="AlphaFoldDB" id="A0A0F9ZIF9"/>
<dbReference type="PANTHER" id="PTHR24148:SF82">
    <property type="entry name" value="HETEROKARYON INCOMPATIBILITY DOMAIN-CONTAINING PROTEIN"/>
    <property type="match status" value="1"/>
</dbReference>
<dbReference type="OrthoDB" id="2157530at2759"/>